<dbReference type="PANTHER" id="PTHR39327:SF1">
    <property type="entry name" value="BLR5470 PROTEIN"/>
    <property type="match status" value="1"/>
</dbReference>
<gene>
    <name evidence="1" type="ORF">CPY51_19185</name>
</gene>
<dbReference type="InterPro" id="IPR010319">
    <property type="entry name" value="Transglutaminase-like_Cys_pept"/>
</dbReference>
<organism evidence="1 2">
    <name type="scientific">Rhizobium tubonense</name>
    <dbReference type="NCBI Taxonomy" id="484088"/>
    <lineage>
        <taxon>Bacteria</taxon>
        <taxon>Pseudomonadati</taxon>
        <taxon>Pseudomonadota</taxon>
        <taxon>Alphaproteobacteria</taxon>
        <taxon>Hyphomicrobiales</taxon>
        <taxon>Rhizobiaceae</taxon>
        <taxon>Rhizobium/Agrobacterium group</taxon>
        <taxon>Rhizobium</taxon>
    </lineage>
</organism>
<evidence type="ECO:0000313" key="1">
    <source>
        <dbReference type="EMBL" id="PZM12214.1"/>
    </source>
</evidence>
<keyword evidence="2" id="KW-1185">Reference proteome</keyword>
<sequence length="195" mass="21373">MRIAGVFAWAFIAVISSKESSAAASLLEATRSIGAPVGFVSACHRYSWLCSNNSGREMSDAEALPLLKRVNGHVNATVTSADDVAVYGKQDFWSLPTNGRGDCEDYALQKKKDLIDAGFRSDHLAMTVVLDRNGRNHAVLLARLKGGDYVLDNLSNGVRSWESTGYTFLARQSFENQRMWKVILAGPRARQFQGA</sequence>
<dbReference type="AlphaFoldDB" id="A0A2W4D435"/>
<evidence type="ECO:0008006" key="3">
    <source>
        <dbReference type="Google" id="ProtNLM"/>
    </source>
</evidence>
<accession>A0A2W4D435</accession>
<evidence type="ECO:0000313" key="2">
    <source>
        <dbReference type="Proteomes" id="UP000248925"/>
    </source>
</evidence>
<dbReference type="Gene3D" id="3.10.620.30">
    <property type="match status" value="1"/>
</dbReference>
<name>A0A2W4D435_9HYPH</name>
<proteinExistence type="predicted"/>
<dbReference type="PANTHER" id="PTHR39327">
    <property type="match status" value="1"/>
</dbReference>
<dbReference type="Pfam" id="PF06035">
    <property type="entry name" value="Peptidase_C93"/>
    <property type="match status" value="1"/>
</dbReference>
<dbReference type="EMBL" id="PCDP01000038">
    <property type="protein sequence ID" value="PZM12214.1"/>
    <property type="molecule type" value="Genomic_DNA"/>
</dbReference>
<dbReference type="OrthoDB" id="5401788at2"/>
<reference evidence="1 2" key="1">
    <citation type="journal article" date="2018" name="Sci. Rep.">
        <title>Rhizobium tumorigenes sp. nov., a novel plant tumorigenic bacterium isolated from cane gall tumors on thornless blackberry.</title>
        <authorList>
            <person name="Kuzmanovi N."/>
            <person name="Smalla K."/>
            <person name="Gronow S."/>
            <person name="PuBawska J."/>
        </authorList>
    </citation>
    <scope>NUCLEOTIDE SEQUENCE [LARGE SCALE GENOMIC DNA]</scope>
    <source>
        <strain evidence="1 2">CCBAU 85046</strain>
    </source>
</reference>
<dbReference type="Proteomes" id="UP000248925">
    <property type="component" value="Unassembled WGS sequence"/>
</dbReference>
<comment type="caution">
    <text evidence="1">The sequence shown here is derived from an EMBL/GenBank/DDBJ whole genome shotgun (WGS) entry which is preliminary data.</text>
</comment>
<protein>
    <recommendedName>
        <fullName evidence="3">Transglutaminase</fullName>
    </recommendedName>
</protein>